<feature type="non-terminal residue" evidence="1">
    <location>
        <position position="1"/>
    </location>
</feature>
<name>X0YB96_9ZZZZ</name>
<gene>
    <name evidence="1" type="ORF">S01H1_80018</name>
</gene>
<dbReference type="AlphaFoldDB" id="X0YB96"/>
<evidence type="ECO:0000313" key="1">
    <source>
        <dbReference type="EMBL" id="GAG44567.1"/>
    </source>
</evidence>
<accession>X0YB96</accession>
<feature type="non-terminal residue" evidence="1">
    <location>
        <position position="222"/>
    </location>
</feature>
<reference evidence="1" key="1">
    <citation type="journal article" date="2014" name="Front. Microbiol.">
        <title>High frequency of phylogenetically diverse reductive dehalogenase-homologous genes in deep subseafloor sedimentary metagenomes.</title>
        <authorList>
            <person name="Kawai M."/>
            <person name="Futagami T."/>
            <person name="Toyoda A."/>
            <person name="Takaki Y."/>
            <person name="Nishi S."/>
            <person name="Hori S."/>
            <person name="Arai W."/>
            <person name="Tsubouchi T."/>
            <person name="Morono Y."/>
            <person name="Uchiyama I."/>
            <person name="Ito T."/>
            <person name="Fujiyama A."/>
            <person name="Inagaki F."/>
            <person name="Takami H."/>
        </authorList>
    </citation>
    <scope>NUCLEOTIDE SEQUENCE</scope>
    <source>
        <strain evidence="1">Expedition CK06-06</strain>
    </source>
</reference>
<dbReference type="EMBL" id="BARS01053994">
    <property type="protein sequence ID" value="GAG44567.1"/>
    <property type="molecule type" value="Genomic_DNA"/>
</dbReference>
<sequence length="222" mass="24343">QITAILEDKTLKLEGDLKGSDTGSEDEITCEQEGWFDYEVYLEHNKLYGSVVLRSEPLPVAEPASTELPAAPAPPRQTLGPGLVYFPNIVDSIEASFSYQFDCDEPVAQQSREVEITAIVENPETWSKTLIVLPKTAEDGDFTVSFPIDIHYFNELTDAIEDEIGVSGSSYNVNIKADVHTIAETDLGTVDEVYSQTLEGKLERNTLTFGEETSQSQAGSIG</sequence>
<proteinExistence type="predicted"/>
<protein>
    <submittedName>
        <fullName evidence="1">Uncharacterized protein</fullName>
    </submittedName>
</protein>
<organism evidence="1">
    <name type="scientific">marine sediment metagenome</name>
    <dbReference type="NCBI Taxonomy" id="412755"/>
    <lineage>
        <taxon>unclassified sequences</taxon>
        <taxon>metagenomes</taxon>
        <taxon>ecological metagenomes</taxon>
    </lineage>
</organism>
<comment type="caution">
    <text evidence="1">The sequence shown here is derived from an EMBL/GenBank/DDBJ whole genome shotgun (WGS) entry which is preliminary data.</text>
</comment>